<organism evidence="2 3">
    <name type="scientific">Saprolegnia diclina (strain VS20)</name>
    <dbReference type="NCBI Taxonomy" id="1156394"/>
    <lineage>
        <taxon>Eukaryota</taxon>
        <taxon>Sar</taxon>
        <taxon>Stramenopiles</taxon>
        <taxon>Oomycota</taxon>
        <taxon>Saprolegniomycetes</taxon>
        <taxon>Saprolegniales</taxon>
        <taxon>Saprolegniaceae</taxon>
        <taxon>Saprolegnia</taxon>
    </lineage>
</organism>
<accession>T0QB28</accession>
<dbReference type="GO" id="GO:0034198">
    <property type="term" value="P:cellular response to amino acid starvation"/>
    <property type="evidence" value="ECO:0007669"/>
    <property type="project" value="TreeGrafter"/>
</dbReference>
<dbReference type="OrthoDB" id="1745528at2759"/>
<evidence type="ECO:0000313" key="2">
    <source>
        <dbReference type="EMBL" id="EQC31866.1"/>
    </source>
</evidence>
<dbReference type="Proteomes" id="UP000030762">
    <property type="component" value="Unassembled WGS sequence"/>
</dbReference>
<sequence length="172" mass="18876">MSSSVERSRFSQGLCEKLVHLALDALDLESVSDESDGVRDVAMHAGSIVANAHALSSTKDNLPALEAGIFDDNWRLRQSSISLLGDLVYCVITQVGPIIPRASLDPMNPVSMRRGYCLGLVEVVQCSPKKQLEDSSTGLSWRSKALYATRCPRALKVKSRHVPPYLAQRQRP</sequence>
<dbReference type="VEuPathDB" id="FungiDB:SDRG_10385"/>
<dbReference type="PANTHER" id="PTHR23346">
    <property type="entry name" value="TRANSLATIONAL ACTIVATOR GCN1-RELATED"/>
    <property type="match status" value="1"/>
</dbReference>
<dbReference type="EMBL" id="JH767166">
    <property type="protein sequence ID" value="EQC31866.1"/>
    <property type="molecule type" value="Genomic_DNA"/>
</dbReference>
<dbReference type="GO" id="GO:0019887">
    <property type="term" value="F:protein kinase regulator activity"/>
    <property type="evidence" value="ECO:0007669"/>
    <property type="project" value="TreeGrafter"/>
</dbReference>
<keyword evidence="3" id="KW-1185">Reference proteome</keyword>
<dbReference type="InParanoid" id="T0QB28"/>
<dbReference type="Gene3D" id="1.25.10.10">
    <property type="entry name" value="Leucine-rich Repeat Variant"/>
    <property type="match status" value="1"/>
</dbReference>
<dbReference type="GeneID" id="19951112"/>
<evidence type="ECO:0000256" key="1">
    <source>
        <dbReference type="ARBA" id="ARBA00022737"/>
    </source>
</evidence>
<keyword evidence="1" id="KW-0677">Repeat</keyword>
<dbReference type="RefSeq" id="XP_008614594.1">
    <property type="nucleotide sequence ID" value="XM_008616372.1"/>
</dbReference>
<name>T0QB28_SAPDV</name>
<proteinExistence type="predicted"/>
<protein>
    <submittedName>
        <fullName evidence="2">Uncharacterized protein</fullName>
    </submittedName>
</protein>
<evidence type="ECO:0000313" key="3">
    <source>
        <dbReference type="Proteomes" id="UP000030762"/>
    </source>
</evidence>
<dbReference type="eggNOG" id="KOG1242">
    <property type="taxonomic scope" value="Eukaryota"/>
</dbReference>
<dbReference type="STRING" id="1156394.T0QB28"/>
<gene>
    <name evidence="2" type="ORF">SDRG_10385</name>
</gene>
<dbReference type="InterPro" id="IPR011989">
    <property type="entry name" value="ARM-like"/>
</dbReference>
<reference evidence="2 3" key="1">
    <citation type="submission" date="2012-04" db="EMBL/GenBank/DDBJ databases">
        <title>The Genome Sequence of Saprolegnia declina VS20.</title>
        <authorList>
            <consortium name="The Broad Institute Genome Sequencing Platform"/>
            <person name="Russ C."/>
            <person name="Nusbaum C."/>
            <person name="Tyler B."/>
            <person name="van West P."/>
            <person name="Dieguez-Uribeondo J."/>
            <person name="de Bruijn I."/>
            <person name="Tripathy S."/>
            <person name="Jiang R."/>
            <person name="Young S.K."/>
            <person name="Zeng Q."/>
            <person name="Gargeya S."/>
            <person name="Fitzgerald M."/>
            <person name="Haas B."/>
            <person name="Abouelleil A."/>
            <person name="Alvarado L."/>
            <person name="Arachchi H.M."/>
            <person name="Berlin A."/>
            <person name="Chapman S.B."/>
            <person name="Goldberg J."/>
            <person name="Griggs A."/>
            <person name="Gujja S."/>
            <person name="Hansen M."/>
            <person name="Howarth C."/>
            <person name="Imamovic A."/>
            <person name="Larimer J."/>
            <person name="McCowen C."/>
            <person name="Montmayeur A."/>
            <person name="Murphy C."/>
            <person name="Neiman D."/>
            <person name="Pearson M."/>
            <person name="Priest M."/>
            <person name="Roberts A."/>
            <person name="Saif S."/>
            <person name="Shea T."/>
            <person name="Sisk P."/>
            <person name="Sykes S."/>
            <person name="Wortman J."/>
            <person name="Nusbaum C."/>
            <person name="Birren B."/>
        </authorList>
    </citation>
    <scope>NUCLEOTIDE SEQUENCE [LARGE SCALE GENOMIC DNA]</scope>
    <source>
        <strain evidence="2 3">VS20</strain>
    </source>
</reference>
<dbReference type="PANTHER" id="PTHR23346:SF7">
    <property type="entry name" value="STALLED RIBOSOME SENSOR GCN1"/>
    <property type="match status" value="1"/>
</dbReference>
<dbReference type="GO" id="GO:0005829">
    <property type="term" value="C:cytosol"/>
    <property type="evidence" value="ECO:0007669"/>
    <property type="project" value="TreeGrafter"/>
</dbReference>
<dbReference type="GO" id="GO:0006417">
    <property type="term" value="P:regulation of translation"/>
    <property type="evidence" value="ECO:0007669"/>
    <property type="project" value="TreeGrafter"/>
</dbReference>
<dbReference type="AlphaFoldDB" id="T0QB28"/>